<gene>
    <name evidence="7" type="ORF">ACFPTO_12890</name>
</gene>
<keyword evidence="2" id="KW-1003">Cell membrane</keyword>
<dbReference type="EMBL" id="JBHSMP010000016">
    <property type="protein sequence ID" value="MFC5429685.1"/>
    <property type="molecule type" value="Genomic_DNA"/>
</dbReference>
<feature type="transmembrane region" description="Helical" evidence="6">
    <location>
        <begin position="63"/>
        <end position="84"/>
    </location>
</feature>
<dbReference type="CDD" id="cd06581">
    <property type="entry name" value="TM_PBP1_LivM_like"/>
    <property type="match status" value="1"/>
</dbReference>
<keyword evidence="4 6" id="KW-1133">Transmembrane helix</keyword>
<dbReference type="Pfam" id="PF02653">
    <property type="entry name" value="BPD_transp_2"/>
    <property type="match status" value="1"/>
</dbReference>
<feature type="transmembrane region" description="Helical" evidence="6">
    <location>
        <begin position="116"/>
        <end position="134"/>
    </location>
</feature>
<name>A0ABW0J9R2_9BURK</name>
<keyword evidence="5 6" id="KW-0472">Membrane</keyword>
<evidence type="ECO:0000256" key="6">
    <source>
        <dbReference type="SAM" id="Phobius"/>
    </source>
</evidence>
<comment type="subcellular location">
    <subcellularLocation>
        <location evidence="1">Cell membrane</location>
        <topology evidence="1">Multi-pass membrane protein</topology>
    </subcellularLocation>
</comment>
<accession>A0ABW0J9R2</accession>
<feature type="transmembrane region" description="Helical" evidence="6">
    <location>
        <begin position="218"/>
        <end position="239"/>
    </location>
</feature>
<dbReference type="PANTHER" id="PTHR30482">
    <property type="entry name" value="HIGH-AFFINITY BRANCHED-CHAIN AMINO ACID TRANSPORT SYSTEM PERMEASE"/>
    <property type="match status" value="1"/>
</dbReference>
<organism evidence="7 8">
    <name type="scientific">Paraburkholderia denitrificans</name>
    <dbReference type="NCBI Taxonomy" id="694025"/>
    <lineage>
        <taxon>Bacteria</taxon>
        <taxon>Pseudomonadati</taxon>
        <taxon>Pseudomonadota</taxon>
        <taxon>Betaproteobacteria</taxon>
        <taxon>Burkholderiales</taxon>
        <taxon>Burkholderiaceae</taxon>
        <taxon>Paraburkholderia</taxon>
    </lineage>
</organism>
<feature type="transmembrane region" description="Helical" evidence="6">
    <location>
        <begin position="259"/>
        <end position="281"/>
    </location>
</feature>
<evidence type="ECO:0000256" key="5">
    <source>
        <dbReference type="ARBA" id="ARBA00023136"/>
    </source>
</evidence>
<reference evidence="8" key="1">
    <citation type="journal article" date="2019" name="Int. J. Syst. Evol. Microbiol.">
        <title>The Global Catalogue of Microorganisms (GCM) 10K type strain sequencing project: providing services to taxonomists for standard genome sequencing and annotation.</title>
        <authorList>
            <consortium name="The Broad Institute Genomics Platform"/>
            <consortium name="The Broad Institute Genome Sequencing Center for Infectious Disease"/>
            <person name="Wu L."/>
            <person name="Ma J."/>
        </authorList>
    </citation>
    <scope>NUCLEOTIDE SEQUENCE [LARGE SCALE GENOMIC DNA]</scope>
    <source>
        <strain evidence="8">CCUG 56042</strain>
    </source>
</reference>
<feature type="transmembrane region" description="Helical" evidence="6">
    <location>
        <begin position="170"/>
        <end position="198"/>
    </location>
</feature>
<proteinExistence type="predicted"/>
<dbReference type="InterPro" id="IPR043428">
    <property type="entry name" value="LivM-like"/>
</dbReference>
<evidence type="ECO:0000256" key="2">
    <source>
        <dbReference type="ARBA" id="ARBA00022475"/>
    </source>
</evidence>
<evidence type="ECO:0000313" key="7">
    <source>
        <dbReference type="EMBL" id="MFC5429685.1"/>
    </source>
</evidence>
<keyword evidence="3 6" id="KW-0812">Transmembrane</keyword>
<evidence type="ECO:0000256" key="3">
    <source>
        <dbReference type="ARBA" id="ARBA00022692"/>
    </source>
</evidence>
<keyword evidence="8" id="KW-1185">Reference proteome</keyword>
<evidence type="ECO:0000313" key="8">
    <source>
        <dbReference type="Proteomes" id="UP001596103"/>
    </source>
</evidence>
<feature type="transmembrane region" description="Helical" evidence="6">
    <location>
        <begin position="35"/>
        <end position="56"/>
    </location>
</feature>
<dbReference type="RefSeq" id="WP_377711734.1">
    <property type="nucleotide sequence ID" value="NZ_JBHSMP010000016.1"/>
</dbReference>
<dbReference type="InterPro" id="IPR001851">
    <property type="entry name" value="ABC_transp_permease"/>
</dbReference>
<dbReference type="Proteomes" id="UP001596103">
    <property type="component" value="Unassembled WGS sequence"/>
</dbReference>
<comment type="caution">
    <text evidence="7">The sequence shown here is derived from an EMBL/GenBank/DDBJ whole genome shotgun (WGS) entry which is preliminary data.</text>
</comment>
<protein>
    <submittedName>
        <fullName evidence="7">Branched-chain amino acid ABC transporter permease</fullName>
    </submittedName>
</protein>
<sequence length="321" mass="34883">MSERPRSRQRRLLKLAAIWAVLLLAPWWMPPLGGYTALGTRVLVLGLAAMSLNFLLGFTGVLSFGHAAFFGLGAYGAGLALKLVAPSTPLALLCGTLLGGIAGALLGALCARRRGVYFAMVTIAFGQVFYYIAFQWSSLTGGDDGLRGFSRVPLHLGVVTIDILSNSNAFYYFVLFCTALAVGLMGFILCAPFGRTMIAIRENEQRARFLGIPVDRHIWIAFTLSCFFMGFAGALYALLNNFADPRGLHFSQSGDFVMMAVMGGMRNFWGPLLGAAVFVVLQDYLSSITVNWMSFIGMLFVAIVLFFPCGLLGFIRREGES</sequence>
<feature type="transmembrane region" description="Helical" evidence="6">
    <location>
        <begin position="12"/>
        <end position="29"/>
    </location>
</feature>
<evidence type="ECO:0000256" key="4">
    <source>
        <dbReference type="ARBA" id="ARBA00022989"/>
    </source>
</evidence>
<dbReference type="PANTHER" id="PTHR30482:SF17">
    <property type="entry name" value="ABC TRANSPORTER ATP-BINDING PROTEIN"/>
    <property type="match status" value="1"/>
</dbReference>
<feature type="transmembrane region" description="Helical" evidence="6">
    <location>
        <begin position="293"/>
        <end position="315"/>
    </location>
</feature>
<feature type="transmembrane region" description="Helical" evidence="6">
    <location>
        <begin position="90"/>
        <end position="109"/>
    </location>
</feature>
<evidence type="ECO:0000256" key="1">
    <source>
        <dbReference type="ARBA" id="ARBA00004651"/>
    </source>
</evidence>